<feature type="domain" description="Deacetylase sirtuin-type" evidence="3">
    <location>
        <begin position="11"/>
        <end position="292"/>
    </location>
</feature>
<dbReference type="RefSeq" id="WP_014335513.1">
    <property type="nucleotide sequence ID" value="NC_019552.1"/>
</dbReference>
<dbReference type="EMBL" id="CP003914">
    <property type="protein sequence ID" value="AFX74243.1"/>
    <property type="molecule type" value="Genomic_DNA"/>
</dbReference>
<dbReference type="Gene3D" id="3.40.50.1220">
    <property type="entry name" value="TPP-binding domain"/>
    <property type="match status" value="1"/>
</dbReference>
<keyword evidence="1" id="KW-0520">NAD</keyword>
<keyword evidence="2" id="KW-0862">Zinc</keyword>
<dbReference type="KEGG" id="mhs:MOS_316"/>
<dbReference type="InterPro" id="IPR026590">
    <property type="entry name" value="Ssirtuin_cat_dom"/>
</dbReference>
<evidence type="ECO:0000259" key="3">
    <source>
        <dbReference type="PROSITE" id="PS50305"/>
    </source>
</evidence>
<evidence type="ECO:0000313" key="4">
    <source>
        <dbReference type="EMBL" id="AFX74243.1"/>
    </source>
</evidence>
<feature type="binding site" evidence="2">
    <location>
        <position position="183"/>
    </location>
    <ligand>
        <name>Zn(2+)</name>
        <dbReference type="ChEBI" id="CHEBI:29105"/>
    </ligand>
</feature>
<dbReference type="InterPro" id="IPR029035">
    <property type="entry name" value="DHS-like_NAD/FAD-binding_dom"/>
</dbReference>
<dbReference type="PROSITE" id="PS50305">
    <property type="entry name" value="SIRTUIN"/>
    <property type="match status" value="1"/>
</dbReference>
<evidence type="ECO:0000256" key="2">
    <source>
        <dbReference type="PROSITE-ProRule" id="PRU00236"/>
    </source>
</evidence>
<dbReference type="GeneID" id="93248433"/>
<dbReference type="GO" id="GO:0046872">
    <property type="term" value="F:metal ion binding"/>
    <property type="evidence" value="ECO:0007669"/>
    <property type="project" value="UniProtKB-KW"/>
</dbReference>
<comment type="caution">
    <text evidence="2">Lacks conserved residue(s) required for the propagation of feature annotation.</text>
</comment>
<feature type="binding site" evidence="2">
    <location>
        <position position="186"/>
    </location>
    <ligand>
        <name>Zn(2+)</name>
        <dbReference type="ChEBI" id="CHEBI:29105"/>
    </ligand>
</feature>
<feature type="binding site" evidence="2">
    <location>
        <position position="152"/>
    </location>
    <ligand>
        <name>Zn(2+)</name>
        <dbReference type="ChEBI" id="CHEBI:29105"/>
    </ligand>
</feature>
<name>A0AAI8AML0_MESHY</name>
<reference evidence="4 5" key="1">
    <citation type="journal article" date="2013" name="Genome Announc.">
        <title>Complete Genome Sequence of Mycoplasma hyorhinis Strain SK76.</title>
        <authorList>
            <person name="Goodison S."/>
            <person name="Urquidi V."/>
            <person name="Kumar D."/>
            <person name="Reyes L."/>
            <person name="Rosser C.J."/>
        </authorList>
    </citation>
    <scope>NUCLEOTIDE SEQUENCE [LARGE SCALE GENOMIC DNA]</scope>
    <source>
        <strain evidence="4 5">SK76</strain>
    </source>
</reference>
<dbReference type="Proteomes" id="UP000009399">
    <property type="component" value="Chromosome"/>
</dbReference>
<accession>A0AAI8AML0</accession>
<gene>
    <name evidence="4" type="ORF">MOS_316</name>
</gene>
<protein>
    <submittedName>
        <fullName evidence="4">NAD-dependent protein deacetylase of SIR2 family</fullName>
    </submittedName>
</protein>
<sequence>MKTTNIWKTLNKQFNTNAEKLLSLINEAEHILVGIGSGLTSADGIGYSGNRFEDNFADFISRYKFLDMLQASLFHFDNWQTYWAFHSRFIKLNYLEQPAGKSFINLAKILENKDFFIITTNSDNSIEAAGFDNKKVFYIQGKYNLLQCSQMCHNKRYQNDQLILKMVQTQNNMKVDMSLLPHCPQCDAFLEVNKRIAYKGMVEDEQFFEEQKNYLSFINKAKNKKTMFLEIGVGYTTPQLIKHPFWNYTKENPSSLYVVLNNKNYRIDKAILNKTIIFNDDLDKIIDEVKNKKGANLCIY</sequence>
<dbReference type="AlphaFoldDB" id="A0AAI8AML0"/>
<feature type="binding site" evidence="2">
    <location>
        <position position="148"/>
    </location>
    <ligand>
        <name>Zn(2+)</name>
        <dbReference type="ChEBI" id="CHEBI:29105"/>
    </ligand>
</feature>
<evidence type="ECO:0000256" key="1">
    <source>
        <dbReference type="ARBA" id="ARBA00023027"/>
    </source>
</evidence>
<dbReference type="SUPFAM" id="SSF52467">
    <property type="entry name" value="DHS-like NAD/FAD-binding domain"/>
    <property type="match status" value="1"/>
</dbReference>
<evidence type="ECO:0000313" key="5">
    <source>
        <dbReference type="Proteomes" id="UP000009399"/>
    </source>
</evidence>
<organism evidence="4 5">
    <name type="scientific">Mesomycoplasma hyorhinis SK76</name>
    <dbReference type="NCBI Taxonomy" id="1118964"/>
    <lineage>
        <taxon>Bacteria</taxon>
        <taxon>Bacillati</taxon>
        <taxon>Mycoplasmatota</taxon>
        <taxon>Mycoplasmoidales</taxon>
        <taxon>Metamycoplasmataceae</taxon>
        <taxon>Mesomycoplasma</taxon>
    </lineage>
</organism>
<proteinExistence type="predicted"/>
<keyword evidence="2" id="KW-0479">Metal-binding</keyword>